<dbReference type="HOGENOM" id="CLU_1335906_0_0_0"/>
<evidence type="ECO:0000313" key="2">
    <source>
        <dbReference type="Proteomes" id="UP000016231"/>
    </source>
</evidence>
<dbReference type="EMBL" id="CP003700">
    <property type="protein sequence ID" value="EEU33321.1"/>
    <property type="molecule type" value="Genomic_DNA"/>
</dbReference>
<organism evidence="1 2">
    <name type="scientific">Fusobacterium vincentii 3_1_36A2</name>
    <dbReference type="NCBI Taxonomy" id="469604"/>
    <lineage>
        <taxon>Bacteria</taxon>
        <taxon>Fusobacteriati</taxon>
        <taxon>Fusobacteriota</taxon>
        <taxon>Fusobacteriia</taxon>
        <taxon>Fusobacteriales</taxon>
        <taxon>Fusobacteriaceae</taxon>
        <taxon>Fusobacterium</taxon>
    </lineage>
</organism>
<protein>
    <submittedName>
        <fullName evidence="1">Uncharacterized protein</fullName>
    </submittedName>
</protein>
<dbReference type="STRING" id="469604.HMPREF0946_01394"/>
<dbReference type="RefSeq" id="WP_008800099.1">
    <property type="nucleotide sequence ID" value="NC_022196.1"/>
</dbReference>
<dbReference type="OrthoDB" id="90598at2"/>
<dbReference type="KEGG" id="fnc:HMPREF0946_01394"/>
<dbReference type="Proteomes" id="UP000016231">
    <property type="component" value="Chromosome"/>
</dbReference>
<accession>C7XQL7</accession>
<evidence type="ECO:0000313" key="1">
    <source>
        <dbReference type="EMBL" id="EEU33321.1"/>
    </source>
</evidence>
<dbReference type="AlphaFoldDB" id="C7XQL7"/>
<gene>
    <name evidence="1" type="ORF">HMPREF0946_01394</name>
</gene>
<name>C7XQL7_FUSVC</name>
<sequence>MDYKILLAILAIGGILYFFMCRHDDKTINYSRENIKLELYDENYAYIEKESKFLDEFLFPKKHQAILNLYKVGDIIECDKVYTGYIKIKQNLSGTKKAEKLFTEKDNQGNTIKKSVYLYMYEIYDSKLMTLNDIKINIENLYINKMINTTDKENLKKIEEKIDILLNHNLTQDEIEEFEDWLDFFASLPIPGIESIIKLIKIYIKKLENKKI</sequence>
<reference evidence="1 2" key="1">
    <citation type="submission" date="2013-08" db="EMBL/GenBank/DDBJ databases">
        <title>The Genome Sequence of Fusobacterium sp. 3_1_36A2.</title>
        <authorList>
            <consortium name="The Broad Institute Genome Sequencing Platform"/>
            <person name="Earl A."/>
            <person name="Ward D."/>
            <person name="Feldgarden M."/>
            <person name="Gevers D."/>
            <person name="Strauss J."/>
            <person name="White A."/>
            <person name="Allen-Vercoe E."/>
            <person name="Walker B."/>
            <person name="Young S.K."/>
            <person name="Zeng Q."/>
            <person name="Gargeya S."/>
            <person name="Fitzgerald M."/>
            <person name="Haas B."/>
            <person name="Abouelleil A."/>
            <person name="Alvarado L."/>
            <person name="Arachchi H.M."/>
            <person name="Berlin A.M."/>
            <person name="Chapman S.B."/>
            <person name="Goldberg J."/>
            <person name="Griggs A."/>
            <person name="Gujja S."/>
            <person name="Hansen M."/>
            <person name="Howarth C."/>
            <person name="Imamovic A."/>
            <person name="Larimer J."/>
            <person name="McCowen C."/>
            <person name="Montmayeur A."/>
            <person name="Murphy C."/>
            <person name="Neiman D."/>
            <person name="Pearson M."/>
            <person name="Priest M."/>
            <person name="Roberts A."/>
            <person name="Saif S."/>
            <person name="Shea T."/>
            <person name="Sisk P."/>
            <person name="Sykes S."/>
            <person name="Wortman J."/>
            <person name="Nusbaum C."/>
            <person name="Birren B."/>
        </authorList>
    </citation>
    <scope>NUCLEOTIDE SEQUENCE [LARGE SCALE GENOMIC DNA]</scope>
    <source>
        <strain evidence="1 2">3_1_36A2</strain>
    </source>
</reference>
<proteinExistence type="predicted"/>